<sequence>MGKKKSIKVTARSGRFTSGPAAEANAFTNSVKFDTRLAHH</sequence>
<dbReference type="AlphaFoldDB" id="A0A382IB98"/>
<reference evidence="1" key="1">
    <citation type="submission" date="2018-05" db="EMBL/GenBank/DDBJ databases">
        <authorList>
            <person name="Lanie J.A."/>
            <person name="Ng W.-L."/>
            <person name="Kazmierczak K.M."/>
            <person name="Andrzejewski T.M."/>
            <person name="Davidsen T.M."/>
            <person name="Wayne K.J."/>
            <person name="Tettelin H."/>
            <person name="Glass J.I."/>
            <person name="Rusch D."/>
            <person name="Podicherti R."/>
            <person name="Tsui H.-C.T."/>
            <person name="Winkler M.E."/>
        </authorList>
    </citation>
    <scope>NUCLEOTIDE SEQUENCE</scope>
</reference>
<proteinExistence type="predicted"/>
<dbReference type="EMBL" id="UINC01066141">
    <property type="protein sequence ID" value="SVB96532.1"/>
    <property type="molecule type" value="Genomic_DNA"/>
</dbReference>
<organism evidence="1">
    <name type="scientific">marine metagenome</name>
    <dbReference type="NCBI Taxonomy" id="408172"/>
    <lineage>
        <taxon>unclassified sequences</taxon>
        <taxon>metagenomes</taxon>
        <taxon>ecological metagenomes</taxon>
    </lineage>
</organism>
<feature type="non-terminal residue" evidence="1">
    <location>
        <position position="40"/>
    </location>
</feature>
<accession>A0A382IB98</accession>
<protein>
    <submittedName>
        <fullName evidence="1">Uncharacterized protein</fullName>
    </submittedName>
</protein>
<name>A0A382IB98_9ZZZZ</name>
<gene>
    <name evidence="1" type="ORF">METZ01_LOCUS249386</name>
</gene>
<evidence type="ECO:0000313" key="1">
    <source>
        <dbReference type="EMBL" id="SVB96532.1"/>
    </source>
</evidence>